<keyword evidence="3 5" id="KW-1133">Transmembrane helix</keyword>
<dbReference type="InterPro" id="IPR050579">
    <property type="entry name" value="PMP-22/EMP/MP20-like"/>
</dbReference>
<evidence type="ECO:0000313" key="6">
    <source>
        <dbReference type="EMBL" id="KAL3891559.1"/>
    </source>
</evidence>
<dbReference type="Proteomes" id="UP001634394">
    <property type="component" value="Unassembled WGS sequence"/>
</dbReference>
<accession>A0ABD3XZC4</accession>
<comment type="subcellular location">
    <subcellularLocation>
        <location evidence="1">Membrane</location>
        <topology evidence="1">Multi-pass membrane protein</topology>
    </subcellularLocation>
</comment>
<proteinExistence type="predicted"/>
<comment type="caution">
    <text evidence="6">The sequence shown here is derived from an EMBL/GenBank/DDBJ whole genome shotgun (WGS) entry which is preliminary data.</text>
</comment>
<feature type="transmembrane region" description="Helical" evidence="5">
    <location>
        <begin position="68"/>
        <end position="89"/>
    </location>
</feature>
<evidence type="ECO:0000256" key="4">
    <source>
        <dbReference type="ARBA" id="ARBA00023136"/>
    </source>
</evidence>
<keyword evidence="2 5" id="KW-0812">Transmembrane</keyword>
<sequence length="160" mass="17065">MEGIINYVALGCLALTLILDIVALALPSWLTIQNVSFGLWKYCILLPTGEDKCDEYIVLQAYLKATRALIILGLLLMAAAIAMAVLKIFVMKDKKFLFLGASASAISAGGLTLIGTIVYGVKAEEDYTKDAVLDAGFRLAVVAGVIPIVAGILFIIGRNK</sequence>
<keyword evidence="4 5" id="KW-0472">Membrane</keyword>
<dbReference type="Pfam" id="PF00822">
    <property type="entry name" value="PMP22_Claudin"/>
    <property type="match status" value="1"/>
</dbReference>
<gene>
    <name evidence="6" type="ORF">ACJMK2_003817</name>
</gene>
<dbReference type="GO" id="GO:0016020">
    <property type="term" value="C:membrane"/>
    <property type="evidence" value="ECO:0007669"/>
    <property type="project" value="UniProtKB-SubCell"/>
</dbReference>
<protein>
    <recommendedName>
        <fullName evidence="8">Claudin</fullName>
    </recommendedName>
</protein>
<dbReference type="EMBL" id="JBJQND010000001">
    <property type="protein sequence ID" value="KAL3891559.1"/>
    <property type="molecule type" value="Genomic_DNA"/>
</dbReference>
<evidence type="ECO:0000313" key="7">
    <source>
        <dbReference type="Proteomes" id="UP001634394"/>
    </source>
</evidence>
<dbReference type="AlphaFoldDB" id="A0ABD3XZC4"/>
<evidence type="ECO:0000256" key="5">
    <source>
        <dbReference type="SAM" id="Phobius"/>
    </source>
</evidence>
<dbReference type="InterPro" id="IPR004031">
    <property type="entry name" value="PMP22/EMP/MP20/Claudin"/>
</dbReference>
<evidence type="ECO:0000256" key="2">
    <source>
        <dbReference type="ARBA" id="ARBA00022692"/>
    </source>
</evidence>
<keyword evidence="7" id="KW-1185">Reference proteome</keyword>
<feature type="transmembrane region" description="Helical" evidence="5">
    <location>
        <begin position="96"/>
        <end position="119"/>
    </location>
</feature>
<feature type="transmembrane region" description="Helical" evidence="5">
    <location>
        <begin position="7"/>
        <end position="30"/>
    </location>
</feature>
<feature type="transmembrane region" description="Helical" evidence="5">
    <location>
        <begin position="139"/>
        <end position="157"/>
    </location>
</feature>
<dbReference type="PANTHER" id="PTHR10671:SF108">
    <property type="entry name" value="CLAUDIN FAMILY PROTEIN-RELATED"/>
    <property type="match status" value="1"/>
</dbReference>
<evidence type="ECO:0008006" key="8">
    <source>
        <dbReference type="Google" id="ProtNLM"/>
    </source>
</evidence>
<organism evidence="6 7">
    <name type="scientific">Sinanodonta woodiana</name>
    <name type="common">Chinese pond mussel</name>
    <name type="synonym">Anodonta woodiana</name>
    <dbReference type="NCBI Taxonomy" id="1069815"/>
    <lineage>
        <taxon>Eukaryota</taxon>
        <taxon>Metazoa</taxon>
        <taxon>Spiralia</taxon>
        <taxon>Lophotrochozoa</taxon>
        <taxon>Mollusca</taxon>
        <taxon>Bivalvia</taxon>
        <taxon>Autobranchia</taxon>
        <taxon>Heteroconchia</taxon>
        <taxon>Palaeoheterodonta</taxon>
        <taxon>Unionida</taxon>
        <taxon>Unionoidea</taxon>
        <taxon>Unionidae</taxon>
        <taxon>Unioninae</taxon>
        <taxon>Sinanodonta</taxon>
    </lineage>
</organism>
<name>A0ABD3XZC4_SINWO</name>
<dbReference type="PANTHER" id="PTHR10671">
    <property type="entry name" value="EPITHELIAL MEMBRANE PROTEIN-RELATED"/>
    <property type="match status" value="1"/>
</dbReference>
<evidence type="ECO:0000256" key="1">
    <source>
        <dbReference type="ARBA" id="ARBA00004141"/>
    </source>
</evidence>
<reference evidence="6 7" key="1">
    <citation type="submission" date="2024-11" db="EMBL/GenBank/DDBJ databases">
        <title>Chromosome-level genome assembly of the freshwater bivalve Anodonta woodiana.</title>
        <authorList>
            <person name="Chen X."/>
        </authorList>
    </citation>
    <scope>NUCLEOTIDE SEQUENCE [LARGE SCALE GENOMIC DNA]</scope>
    <source>
        <strain evidence="6">MN2024</strain>
        <tissue evidence="6">Gills</tissue>
    </source>
</reference>
<dbReference type="Gene3D" id="1.20.140.150">
    <property type="match status" value="1"/>
</dbReference>
<evidence type="ECO:0000256" key="3">
    <source>
        <dbReference type="ARBA" id="ARBA00022989"/>
    </source>
</evidence>